<keyword evidence="1 2" id="KW-0238">DNA-binding</keyword>
<evidence type="ECO:0000256" key="1">
    <source>
        <dbReference type="ARBA" id="ARBA00023125"/>
    </source>
</evidence>
<name>A0A0G4FB55_VITBC</name>
<feature type="region of interest" description="Disordered" evidence="3">
    <location>
        <begin position="196"/>
        <end position="239"/>
    </location>
</feature>
<feature type="domain" description="HMG box" evidence="4">
    <location>
        <begin position="233"/>
        <end position="305"/>
    </location>
</feature>
<dbReference type="Pfam" id="PF00505">
    <property type="entry name" value="HMG_box"/>
    <property type="match status" value="1"/>
</dbReference>
<evidence type="ECO:0000313" key="5">
    <source>
        <dbReference type="EMBL" id="CEM09862.1"/>
    </source>
</evidence>
<feature type="DNA-binding region" description="HMG box" evidence="2">
    <location>
        <begin position="233"/>
        <end position="305"/>
    </location>
</feature>
<protein>
    <recommendedName>
        <fullName evidence="4">HMG box domain-containing protein</fullName>
    </recommendedName>
</protein>
<dbReference type="PROSITE" id="PS50118">
    <property type="entry name" value="HMG_BOX_2"/>
    <property type="match status" value="1"/>
</dbReference>
<dbReference type="Gene3D" id="1.10.30.10">
    <property type="entry name" value="High mobility group box domain"/>
    <property type="match status" value="1"/>
</dbReference>
<evidence type="ECO:0000259" key="4">
    <source>
        <dbReference type="PROSITE" id="PS50118"/>
    </source>
</evidence>
<keyword evidence="6" id="KW-1185">Reference proteome</keyword>
<sequence length="699" mass="74693">MPSLRGLSLCPAGQRSCDHLSKLHLCLRVVPSLLVASLFGLSTHRWSDLLVDSRCLSTGAVWAAVRTAGGTMSSTSASAAASREHIGVGNRSGALVDQSMSAAGSTSVAGSLLNALRNLCVLQSRGQAVLESLYAGSPISAEMASGALSDLASHTEGCGSAIARLDSLVQGSSGARETTEEASDAAHEGFLSCPKGDLAGKKLHNTGGQKSSKKSGKTSSKPSSAKSEGGSGVKRPPGKFILFCNERRAALKQEMEAEGVDAAPKGVNKRLGEEWNTMDEDEKKPYKDKAEELLAAWKQSTGGDSSSKKGKKGKGDEDDEDEGEEDENEAVQGQGGAKRCRVDGLPESSGAAQPVFLPGLSLPTDVMRDVFLPLITPNDSTALCRTSEAVSSALEAGVAADIDSIIRHDGLTGVIGYRQVRQSTGVRRLVRRLRLIRLHYLMVAGGDWRGSVPLLRLAKSCGRVKQLPIELTKNDLQHVGSKAVIDSRPPSMRQYALFSHRLSQRMRLTRDAGGGDEMGGDEVTVYTDQTVPARYRDRFDPDDPVCEYGGVVYDGFRGMIIKSMAFGSSRLVSNRFYNGRPPSAECHRINVLLDQQPPLWDCRTIGYHLHTPRRFVILCGDEEGDDFLAFIEMTKYTGHMYPDGAADMYLYTTEAPQSGVGAAGSPLTVSIARNKMGDDIRALPDVDEASNTAVAAVLV</sequence>
<dbReference type="PhylomeDB" id="A0A0G4FB55"/>
<organism evidence="5 6">
    <name type="scientific">Vitrella brassicaformis (strain CCMP3155)</name>
    <dbReference type="NCBI Taxonomy" id="1169540"/>
    <lineage>
        <taxon>Eukaryota</taxon>
        <taxon>Sar</taxon>
        <taxon>Alveolata</taxon>
        <taxon>Colpodellida</taxon>
        <taxon>Vitrellaceae</taxon>
        <taxon>Vitrella</taxon>
    </lineage>
</organism>
<feature type="region of interest" description="Disordered" evidence="3">
    <location>
        <begin position="297"/>
        <end position="348"/>
    </location>
</feature>
<dbReference type="InterPro" id="IPR009071">
    <property type="entry name" value="HMG_box_dom"/>
</dbReference>
<evidence type="ECO:0000256" key="2">
    <source>
        <dbReference type="PROSITE-ProRule" id="PRU00267"/>
    </source>
</evidence>
<reference evidence="5 6" key="1">
    <citation type="submission" date="2014-11" db="EMBL/GenBank/DDBJ databases">
        <authorList>
            <person name="Zhu J."/>
            <person name="Qi W."/>
            <person name="Song R."/>
        </authorList>
    </citation>
    <scope>NUCLEOTIDE SEQUENCE [LARGE SCALE GENOMIC DNA]</scope>
</reference>
<dbReference type="GO" id="GO:0005634">
    <property type="term" value="C:nucleus"/>
    <property type="evidence" value="ECO:0007669"/>
    <property type="project" value="UniProtKB-UniRule"/>
</dbReference>
<dbReference type="AlphaFoldDB" id="A0A0G4FB55"/>
<dbReference type="InterPro" id="IPR036910">
    <property type="entry name" value="HMG_box_dom_sf"/>
</dbReference>
<proteinExistence type="predicted"/>
<accession>A0A0G4FB55</accession>
<dbReference type="SMART" id="SM00398">
    <property type="entry name" value="HMG"/>
    <property type="match status" value="1"/>
</dbReference>
<dbReference type="PANTHER" id="PTHR48112:SF22">
    <property type="entry name" value="MITOCHONDRIAL TRANSCRIPTION FACTOR A, ISOFORM B"/>
    <property type="match status" value="1"/>
</dbReference>
<dbReference type="OrthoDB" id="1919336at2759"/>
<feature type="region of interest" description="Disordered" evidence="3">
    <location>
        <begin position="172"/>
        <end position="191"/>
    </location>
</feature>
<dbReference type="VEuPathDB" id="CryptoDB:Vbra_14819"/>
<dbReference type="PANTHER" id="PTHR48112">
    <property type="entry name" value="HIGH MOBILITY GROUP PROTEIN DSP1"/>
    <property type="match status" value="1"/>
</dbReference>
<dbReference type="GO" id="GO:0006357">
    <property type="term" value="P:regulation of transcription by RNA polymerase II"/>
    <property type="evidence" value="ECO:0007669"/>
    <property type="project" value="TreeGrafter"/>
</dbReference>
<feature type="compositionally biased region" description="Low complexity" evidence="3">
    <location>
        <begin position="217"/>
        <end position="228"/>
    </location>
</feature>
<keyword evidence="2" id="KW-0539">Nucleus</keyword>
<dbReference type="GO" id="GO:0003677">
    <property type="term" value="F:DNA binding"/>
    <property type="evidence" value="ECO:0007669"/>
    <property type="project" value="UniProtKB-UniRule"/>
</dbReference>
<dbReference type="EMBL" id="CDMY01000396">
    <property type="protein sequence ID" value="CEM09862.1"/>
    <property type="molecule type" value="Genomic_DNA"/>
</dbReference>
<dbReference type="Proteomes" id="UP000041254">
    <property type="component" value="Unassembled WGS sequence"/>
</dbReference>
<dbReference type="InParanoid" id="A0A0G4FB55"/>
<dbReference type="STRING" id="1169540.A0A0G4FB55"/>
<dbReference type="InterPro" id="IPR050342">
    <property type="entry name" value="HMGB"/>
</dbReference>
<gene>
    <name evidence="5" type="ORF">Vbra_14819</name>
</gene>
<dbReference type="SUPFAM" id="SSF47095">
    <property type="entry name" value="HMG-box"/>
    <property type="match status" value="1"/>
</dbReference>
<feature type="compositionally biased region" description="Acidic residues" evidence="3">
    <location>
        <begin position="316"/>
        <end position="329"/>
    </location>
</feature>
<evidence type="ECO:0000313" key="6">
    <source>
        <dbReference type="Proteomes" id="UP000041254"/>
    </source>
</evidence>
<evidence type="ECO:0000256" key="3">
    <source>
        <dbReference type="SAM" id="MobiDB-lite"/>
    </source>
</evidence>